<evidence type="ECO:0000313" key="1">
    <source>
        <dbReference type="EMBL" id="KHJ98253.1"/>
    </source>
</evidence>
<gene>
    <name evidence="1" type="ORF">OESDEN_01770</name>
</gene>
<dbReference type="AlphaFoldDB" id="A0A0B1TL34"/>
<dbReference type="OrthoDB" id="5875207at2759"/>
<organism evidence="1 2">
    <name type="scientific">Oesophagostomum dentatum</name>
    <name type="common">Nodular worm</name>
    <dbReference type="NCBI Taxonomy" id="61180"/>
    <lineage>
        <taxon>Eukaryota</taxon>
        <taxon>Metazoa</taxon>
        <taxon>Ecdysozoa</taxon>
        <taxon>Nematoda</taxon>
        <taxon>Chromadorea</taxon>
        <taxon>Rhabditida</taxon>
        <taxon>Rhabditina</taxon>
        <taxon>Rhabditomorpha</taxon>
        <taxon>Strongyloidea</taxon>
        <taxon>Strongylidae</taxon>
        <taxon>Oesophagostomum</taxon>
    </lineage>
</organism>
<evidence type="ECO:0000313" key="2">
    <source>
        <dbReference type="Proteomes" id="UP000053660"/>
    </source>
</evidence>
<dbReference type="EMBL" id="KN549337">
    <property type="protein sequence ID" value="KHJ98253.1"/>
    <property type="molecule type" value="Genomic_DNA"/>
</dbReference>
<keyword evidence="2" id="KW-1185">Reference proteome</keyword>
<sequence>MLSAFKVTLGVARAWNVHPPTPKRMDNVWPLKKYCYLIVELPLIKNLRAGYEFQCAGNRLYLSKVCLIQLFPTL</sequence>
<reference evidence="1 2" key="1">
    <citation type="submission" date="2014-03" db="EMBL/GenBank/DDBJ databases">
        <title>Draft genome of the hookworm Oesophagostomum dentatum.</title>
        <authorList>
            <person name="Mitreva M."/>
        </authorList>
    </citation>
    <scope>NUCLEOTIDE SEQUENCE [LARGE SCALE GENOMIC DNA]</scope>
    <source>
        <strain evidence="1 2">OD-Hann</strain>
    </source>
</reference>
<proteinExistence type="predicted"/>
<protein>
    <submittedName>
        <fullName evidence="1">Uncharacterized protein</fullName>
    </submittedName>
</protein>
<accession>A0A0B1TL34</accession>
<dbReference type="Proteomes" id="UP000053660">
    <property type="component" value="Unassembled WGS sequence"/>
</dbReference>
<name>A0A0B1TL34_OESDE</name>